<evidence type="ECO:0000256" key="1">
    <source>
        <dbReference type="SAM" id="MobiDB-lite"/>
    </source>
</evidence>
<dbReference type="Gene3D" id="1.10.238.10">
    <property type="entry name" value="EF-hand"/>
    <property type="match status" value="1"/>
</dbReference>
<feature type="region of interest" description="Disordered" evidence="1">
    <location>
        <begin position="562"/>
        <end position="597"/>
    </location>
</feature>
<proteinExistence type="predicted"/>
<dbReference type="InterPro" id="IPR002048">
    <property type="entry name" value="EF_hand_dom"/>
</dbReference>
<organism evidence="3">
    <name type="scientific">viral metagenome</name>
    <dbReference type="NCBI Taxonomy" id="1070528"/>
    <lineage>
        <taxon>unclassified sequences</taxon>
        <taxon>metagenomes</taxon>
        <taxon>organismal metagenomes</taxon>
    </lineage>
</organism>
<reference evidence="3" key="1">
    <citation type="journal article" date="2020" name="Nature">
        <title>Giant virus diversity and host interactions through global metagenomics.</title>
        <authorList>
            <person name="Schulz F."/>
            <person name="Roux S."/>
            <person name="Paez-Espino D."/>
            <person name="Jungbluth S."/>
            <person name="Walsh D.A."/>
            <person name="Denef V.J."/>
            <person name="McMahon K.D."/>
            <person name="Konstantinidis K.T."/>
            <person name="Eloe-Fadrosh E.A."/>
            <person name="Kyrpides N.C."/>
            <person name="Woyke T."/>
        </authorList>
    </citation>
    <scope>NUCLEOTIDE SEQUENCE</scope>
    <source>
        <strain evidence="3">GVMAG-S-1016713-169</strain>
    </source>
</reference>
<dbReference type="EMBL" id="MN740574">
    <property type="protein sequence ID" value="QHU34565.1"/>
    <property type="molecule type" value="Genomic_DNA"/>
</dbReference>
<dbReference type="SUPFAM" id="SSF47473">
    <property type="entry name" value="EF-hand"/>
    <property type="match status" value="1"/>
</dbReference>
<dbReference type="GO" id="GO:0005509">
    <property type="term" value="F:calcium ion binding"/>
    <property type="evidence" value="ECO:0007669"/>
    <property type="project" value="InterPro"/>
</dbReference>
<evidence type="ECO:0000313" key="3">
    <source>
        <dbReference type="EMBL" id="QHU34565.1"/>
    </source>
</evidence>
<feature type="domain" description="EF-hand" evidence="2">
    <location>
        <begin position="259"/>
        <end position="294"/>
    </location>
</feature>
<protein>
    <recommendedName>
        <fullName evidence="2">EF-hand domain-containing protein</fullName>
    </recommendedName>
</protein>
<dbReference type="PROSITE" id="PS50222">
    <property type="entry name" value="EF_HAND_2"/>
    <property type="match status" value="1"/>
</dbReference>
<name>A0A6C0LX04_9ZZZZ</name>
<accession>A0A6C0LX04</accession>
<dbReference type="InterPro" id="IPR011992">
    <property type="entry name" value="EF-hand-dom_pair"/>
</dbReference>
<dbReference type="AlphaFoldDB" id="A0A6C0LX04"/>
<evidence type="ECO:0000259" key="2">
    <source>
        <dbReference type="PROSITE" id="PS50222"/>
    </source>
</evidence>
<feature type="compositionally biased region" description="Basic residues" evidence="1">
    <location>
        <begin position="579"/>
        <end position="589"/>
    </location>
</feature>
<sequence>MTSSFGIEWDTRALICNKPVGGGKNVSFREKEVIIKQGTFSISAEGWFHKIGKDECIDSLEVNIGPIFFNSQDFTDIRKKWGVEFFKFKKYWDGIINKKSITTQKGTFNVLTYGTPKNINISCLFDDGCKLCRSSGDPVTDIELKQIQRTEGNNWKRKGIGRDFFPCVKNQIFSDCCGNLEGEKKWKWSYHRFLQDIKGVPQITVGMSNERTIRMMRIISNSYTIYESKNQELAEFYEVFKSFKSDIDLVSFTEMLNSYISEDTSMILKAMDTDHKGNLSFDETLAILSGLKLGLKFSTHVGIIKTVLSIADSFYIQDTNSQLVLIMLLYDLFTVNLYDEKKEDSDEGSPIYLKSLFFIKFRTNARSLFEMLDKTQKDMIIMIVNSVIETENFLSKDHMKELVESFITGKVGYAITIVPEDITNNIPLNLIYSISDEDLELMKDIGIVVEKIIYSFLNGAVATLVGLDENLEGVIYKEKPSDLGQSILNVDIGEWHPYVEMGNSHFECRGVFTLYQLSTLRNNGNIEQWNNNGWLGNPNLIQSRIRLDNLSPLIPKVLSYINPDAGKKKNGGGGGKAKSSGRKKRKEERRRKEEAPY</sequence>